<gene>
    <name evidence="6" type="ORF">PAUR_a3402</name>
</gene>
<name>A0ABR9E5Y3_9GAMM</name>
<dbReference type="EMBL" id="AQGV01000009">
    <property type="protein sequence ID" value="MBE0366401.1"/>
    <property type="molecule type" value="Genomic_DNA"/>
</dbReference>
<evidence type="ECO:0000256" key="3">
    <source>
        <dbReference type="PROSITE-ProRule" id="PRU01091"/>
    </source>
</evidence>
<dbReference type="Pfam" id="PF00486">
    <property type="entry name" value="Trans_reg_C"/>
    <property type="match status" value="1"/>
</dbReference>
<evidence type="ECO:0000256" key="4">
    <source>
        <dbReference type="SAM" id="Phobius"/>
    </source>
</evidence>
<dbReference type="SUPFAM" id="SSF46894">
    <property type="entry name" value="C-terminal effector domain of the bipartite response regulators"/>
    <property type="match status" value="1"/>
</dbReference>
<dbReference type="PROSITE" id="PS51755">
    <property type="entry name" value="OMPR_PHOB"/>
    <property type="match status" value="1"/>
</dbReference>
<organism evidence="6 7">
    <name type="scientific">Pseudoalteromonas aurantia 208</name>
    <dbReference type="NCBI Taxonomy" id="1314867"/>
    <lineage>
        <taxon>Bacteria</taxon>
        <taxon>Pseudomonadati</taxon>
        <taxon>Pseudomonadota</taxon>
        <taxon>Gammaproteobacteria</taxon>
        <taxon>Alteromonadales</taxon>
        <taxon>Pseudoalteromonadaceae</taxon>
        <taxon>Pseudoalteromonas</taxon>
    </lineage>
</organism>
<comment type="caution">
    <text evidence="6">The sequence shown here is derived from an EMBL/GenBank/DDBJ whole genome shotgun (WGS) entry which is preliminary data.</text>
</comment>
<dbReference type="SUPFAM" id="SSF82171">
    <property type="entry name" value="DPP6 N-terminal domain-like"/>
    <property type="match status" value="1"/>
</dbReference>
<keyword evidence="4" id="KW-0472">Membrane</keyword>
<feature type="DNA-binding region" description="OmpR/PhoB-type" evidence="3">
    <location>
        <begin position="2"/>
        <end position="100"/>
    </location>
</feature>
<dbReference type="CDD" id="cd00383">
    <property type="entry name" value="trans_reg_C"/>
    <property type="match status" value="1"/>
</dbReference>
<dbReference type="PANTHER" id="PTHR36842:SF1">
    <property type="entry name" value="PROTEIN TOLB"/>
    <property type="match status" value="1"/>
</dbReference>
<feature type="domain" description="OmpR/PhoB-type" evidence="5">
    <location>
        <begin position="2"/>
        <end position="100"/>
    </location>
</feature>
<dbReference type="RefSeq" id="WP_192505944.1">
    <property type="nucleotide sequence ID" value="NZ_AQGV01000009.1"/>
</dbReference>
<dbReference type="InterPro" id="IPR011042">
    <property type="entry name" value="6-blade_b-propeller_TolB-like"/>
</dbReference>
<dbReference type="Gene3D" id="2.120.10.30">
    <property type="entry name" value="TolB, C-terminal domain"/>
    <property type="match status" value="2"/>
</dbReference>
<sequence length="727" mass="82787">MAEQYWIGDFFIDVSRNQITKSMQPQVIAPKALAVLTYLAENQGQVVSHDALLSAVWQDTIVSTNTLQRSIAQLRKALGDDGKGQAYIKTHAKQGYSLECEVKWHKDAQPTTWQVSNPSPIQDNHTDAALVSKSPITDVKCMHTVHDEPSEHSHDPHPLSRLKRISLPLMLCIIMLMTIGYFSYTAQQRPTLSFSELRALTATDNKESAGIYSPDGQYIVFHRYSQAYCVNNIWAKNIETQQEFRLTKNLDTFGSHSFSHDGKTLAFIQKIDCSKPITQKKCYKLMSLDFHEAIKSAQSPRQMMECNNSEIRTPRWLNNNAIALLQKTSDRWKLINYSVSDNTTEVIYELTSGNIIYYDYSVADNLFAVTTVHEDGHYYIKILATDGHLISSHRIKKPPGIKSFRFITPNFSPLKEQLVFSTGKQLFTLSYDGEVRQVSLPLDEPMGTPIFHPNGERMLVIKGYYDSDIATKSLSPIAQENDPSIIERSNVGEANAVQQPHGELIAYRSERSGEDQIWLTDGNHSRQLSQFPMDTYIYGIDWSADGQSLLVNANNTLVKVELNSEHHPYVFPFQVRQLFQWDSDAHKALALVRVKGIIEFAELNLTDSTMRILTDKPVYWAVKSDNGTLVYLDHMERFWRSGPIEDTIIDALNNQGSDTYRFVIQNNTLYGVNDDLQLWSYSLAENQFKHIGELPKTLDYLTDINQTQLFMTLRISAKKEVAELLLK</sequence>
<proteinExistence type="inferred from homology"/>
<accession>A0ABR9E5Y3</accession>
<dbReference type="InterPro" id="IPR001867">
    <property type="entry name" value="OmpR/PhoB-type_DNA-bd"/>
</dbReference>
<dbReference type="SUPFAM" id="SSF69304">
    <property type="entry name" value="Tricorn protease N-terminal domain"/>
    <property type="match status" value="1"/>
</dbReference>
<dbReference type="Proteomes" id="UP000615755">
    <property type="component" value="Unassembled WGS sequence"/>
</dbReference>
<protein>
    <recommendedName>
        <fullName evidence="5">OmpR/PhoB-type domain-containing protein</fullName>
    </recommendedName>
</protein>
<evidence type="ECO:0000259" key="5">
    <source>
        <dbReference type="PROSITE" id="PS51755"/>
    </source>
</evidence>
<keyword evidence="4" id="KW-0812">Transmembrane</keyword>
<dbReference type="InterPro" id="IPR011659">
    <property type="entry name" value="WD40"/>
</dbReference>
<comment type="similarity">
    <text evidence="1">Belongs to the TolB family.</text>
</comment>
<keyword evidence="4" id="KW-1133">Transmembrane helix</keyword>
<dbReference type="PANTHER" id="PTHR36842">
    <property type="entry name" value="PROTEIN TOLB HOMOLOG"/>
    <property type="match status" value="1"/>
</dbReference>
<dbReference type="SMART" id="SM00862">
    <property type="entry name" value="Trans_reg_C"/>
    <property type="match status" value="1"/>
</dbReference>
<evidence type="ECO:0000313" key="7">
    <source>
        <dbReference type="Proteomes" id="UP000615755"/>
    </source>
</evidence>
<evidence type="ECO:0000313" key="6">
    <source>
        <dbReference type="EMBL" id="MBE0366401.1"/>
    </source>
</evidence>
<feature type="transmembrane region" description="Helical" evidence="4">
    <location>
        <begin position="165"/>
        <end position="184"/>
    </location>
</feature>
<dbReference type="InterPro" id="IPR016032">
    <property type="entry name" value="Sig_transdc_resp-reg_C-effctor"/>
</dbReference>
<reference evidence="6 7" key="1">
    <citation type="submission" date="2015-03" db="EMBL/GenBank/DDBJ databases">
        <title>Genome sequence of Pseudoalteromonas aurantia.</title>
        <authorList>
            <person name="Xie B.-B."/>
            <person name="Rong J.-C."/>
            <person name="Qin Q.-L."/>
            <person name="Zhang Y.-Z."/>
        </authorList>
    </citation>
    <scope>NUCLEOTIDE SEQUENCE [LARGE SCALE GENOMIC DNA]</scope>
    <source>
        <strain evidence="6 7">208</strain>
    </source>
</reference>
<evidence type="ECO:0000256" key="1">
    <source>
        <dbReference type="ARBA" id="ARBA00009820"/>
    </source>
</evidence>
<keyword evidence="7" id="KW-1185">Reference proteome</keyword>
<dbReference type="Gene3D" id="1.10.10.10">
    <property type="entry name" value="Winged helix-like DNA-binding domain superfamily/Winged helix DNA-binding domain"/>
    <property type="match status" value="1"/>
</dbReference>
<dbReference type="InterPro" id="IPR036388">
    <property type="entry name" value="WH-like_DNA-bd_sf"/>
</dbReference>
<keyword evidence="2 3" id="KW-0238">DNA-binding</keyword>
<evidence type="ECO:0000256" key="2">
    <source>
        <dbReference type="ARBA" id="ARBA00023125"/>
    </source>
</evidence>
<dbReference type="Pfam" id="PF07676">
    <property type="entry name" value="PD40"/>
    <property type="match status" value="1"/>
</dbReference>